<dbReference type="InterPro" id="IPR022398">
    <property type="entry name" value="Peptidase_S8_His-AS"/>
</dbReference>
<feature type="domain" description="Peptidase S8/S53" evidence="9">
    <location>
        <begin position="230"/>
        <end position="486"/>
    </location>
</feature>
<keyword evidence="2 6" id="KW-0645">Protease</keyword>
<feature type="active site" description="Charge relay system" evidence="5 6">
    <location>
        <position position="271"/>
    </location>
</feature>
<evidence type="ECO:0000256" key="7">
    <source>
        <dbReference type="RuleBase" id="RU003355"/>
    </source>
</evidence>
<dbReference type="GO" id="GO:0004252">
    <property type="term" value="F:serine-type endopeptidase activity"/>
    <property type="evidence" value="ECO:0007669"/>
    <property type="project" value="UniProtKB-UniRule"/>
</dbReference>
<dbReference type="PRINTS" id="PR00723">
    <property type="entry name" value="SUBTILISIN"/>
</dbReference>
<comment type="similarity">
    <text evidence="1 6 7">Belongs to the peptidase S8 family.</text>
</comment>
<dbReference type="EMBL" id="JACIBV010000001">
    <property type="protein sequence ID" value="MBB3729018.1"/>
    <property type="molecule type" value="Genomic_DNA"/>
</dbReference>
<dbReference type="GeneID" id="95391223"/>
<dbReference type="AlphaFoldDB" id="A0A7W5Y8Y0"/>
<dbReference type="InterPro" id="IPR036852">
    <property type="entry name" value="Peptidase_S8/S53_dom_sf"/>
</dbReference>
<dbReference type="PROSITE" id="PS00138">
    <property type="entry name" value="SUBTILASE_SER"/>
    <property type="match status" value="1"/>
</dbReference>
<feature type="signal peptide" evidence="8">
    <location>
        <begin position="1"/>
        <end position="20"/>
    </location>
</feature>
<dbReference type="GO" id="GO:0005975">
    <property type="term" value="P:carbohydrate metabolic process"/>
    <property type="evidence" value="ECO:0007669"/>
    <property type="project" value="UniProtKB-ARBA"/>
</dbReference>
<dbReference type="PROSITE" id="PS00136">
    <property type="entry name" value="SUBTILASE_ASP"/>
    <property type="match status" value="1"/>
</dbReference>
<dbReference type="SUPFAM" id="SSF52743">
    <property type="entry name" value="Subtilisin-like"/>
    <property type="match status" value="1"/>
</dbReference>
<feature type="active site" description="Charge relay system" evidence="5 6">
    <location>
        <position position="442"/>
    </location>
</feature>
<keyword evidence="11" id="KW-1185">Reference proteome</keyword>
<evidence type="ECO:0000313" key="10">
    <source>
        <dbReference type="EMBL" id="MBB3729018.1"/>
    </source>
</evidence>
<dbReference type="Gene3D" id="2.60.40.10">
    <property type="entry name" value="Immunoglobulins"/>
    <property type="match status" value="1"/>
</dbReference>
<dbReference type="InterPro" id="IPR015500">
    <property type="entry name" value="Peptidase_S8_subtilisin-rel"/>
</dbReference>
<keyword evidence="3 6" id="KW-0378">Hydrolase</keyword>
<comment type="caution">
    <text evidence="10">The sequence shown here is derived from an EMBL/GenBank/DDBJ whole genome shotgun (WGS) entry which is preliminary data.</text>
</comment>
<organism evidence="10 11">
    <name type="scientific">Nonomuraea dietziae</name>
    <dbReference type="NCBI Taxonomy" id="65515"/>
    <lineage>
        <taxon>Bacteria</taxon>
        <taxon>Bacillati</taxon>
        <taxon>Actinomycetota</taxon>
        <taxon>Actinomycetes</taxon>
        <taxon>Streptosporangiales</taxon>
        <taxon>Streptosporangiaceae</taxon>
        <taxon>Nonomuraea</taxon>
    </lineage>
</organism>
<gene>
    <name evidence="10" type="ORF">FHR33_004878</name>
</gene>
<dbReference type="InterPro" id="IPR023827">
    <property type="entry name" value="Peptidase_S8_Asp-AS"/>
</dbReference>
<accession>A0A7W5Y8Y0</accession>
<feature type="active site" description="Charge relay system" evidence="5 6">
    <location>
        <position position="239"/>
    </location>
</feature>
<dbReference type="GO" id="GO:0006508">
    <property type="term" value="P:proteolysis"/>
    <property type="evidence" value="ECO:0007669"/>
    <property type="project" value="UniProtKB-KW"/>
</dbReference>
<dbReference type="InterPro" id="IPR023828">
    <property type="entry name" value="Peptidase_S8_Ser-AS"/>
</dbReference>
<evidence type="ECO:0000256" key="6">
    <source>
        <dbReference type="PROSITE-ProRule" id="PRU01240"/>
    </source>
</evidence>
<name>A0A7W5Y8Y0_9ACTN</name>
<dbReference type="PROSITE" id="PS51892">
    <property type="entry name" value="SUBTILASE"/>
    <property type="match status" value="1"/>
</dbReference>
<dbReference type="PANTHER" id="PTHR43806:SF11">
    <property type="entry name" value="CEREVISIN-RELATED"/>
    <property type="match status" value="1"/>
</dbReference>
<evidence type="ECO:0000313" key="11">
    <source>
        <dbReference type="Proteomes" id="UP000579945"/>
    </source>
</evidence>
<evidence type="ECO:0000256" key="1">
    <source>
        <dbReference type="ARBA" id="ARBA00011073"/>
    </source>
</evidence>
<dbReference type="PANTHER" id="PTHR43806">
    <property type="entry name" value="PEPTIDASE S8"/>
    <property type="match status" value="1"/>
</dbReference>
<protein>
    <submittedName>
        <fullName evidence="10">Subtilisin family serine protease</fullName>
    </submittedName>
</protein>
<dbReference type="RefSeq" id="WP_183651716.1">
    <property type="nucleotide sequence ID" value="NZ_BAAAXX010000108.1"/>
</dbReference>
<keyword evidence="8" id="KW-0732">Signal</keyword>
<dbReference type="Gene3D" id="3.40.50.200">
    <property type="entry name" value="Peptidase S8/S53 domain"/>
    <property type="match status" value="1"/>
</dbReference>
<evidence type="ECO:0000259" key="9">
    <source>
        <dbReference type="Pfam" id="PF00082"/>
    </source>
</evidence>
<keyword evidence="4 6" id="KW-0720">Serine protease</keyword>
<dbReference type="PROSITE" id="PS00137">
    <property type="entry name" value="SUBTILASE_HIS"/>
    <property type="match status" value="1"/>
</dbReference>
<dbReference type="InterPro" id="IPR050131">
    <property type="entry name" value="Peptidase_S8_subtilisin-like"/>
</dbReference>
<evidence type="ECO:0000256" key="4">
    <source>
        <dbReference type="ARBA" id="ARBA00022825"/>
    </source>
</evidence>
<evidence type="ECO:0000256" key="2">
    <source>
        <dbReference type="ARBA" id="ARBA00022670"/>
    </source>
</evidence>
<dbReference type="Proteomes" id="UP000579945">
    <property type="component" value="Unassembled WGS sequence"/>
</dbReference>
<dbReference type="InterPro" id="IPR000209">
    <property type="entry name" value="Peptidase_S8/S53_dom"/>
</dbReference>
<feature type="chain" id="PRO_5030965973" evidence="8">
    <location>
        <begin position="21"/>
        <end position="1112"/>
    </location>
</feature>
<evidence type="ECO:0000256" key="3">
    <source>
        <dbReference type="ARBA" id="ARBA00022801"/>
    </source>
</evidence>
<evidence type="ECO:0000256" key="5">
    <source>
        <dbReference type="PIRSR" id="PIRSR615500-1"/>
    </source>
</evidence>
<evidence type="ECO:0000256" key="8">
    <source>
        <dbReference type="SAM" id="SignalP"/>
    </source>
</evidence>
<reference evidence="10 11" key="1">
    <citation type="submission" date="2020-08" db="EMBL/GenBank/DDBJ databases">
        <title>Sequencing the genomes of 1000 actinobacteria strains.</title>
        <authorList>
            <person name="Klenk H.-P."/>
        </authorList>
    </citation>
    <scope>NUCLEOTIDE SEQUENCE [LARGE SCALE GENOMIC DNA]</scope>
    <source>
        <strain evidence="10 11">DSM 44320</strain>
    </source>
</reference>
<sequence length="1112" mass="116442">MRFAISALLLLALPAPALTAADGTPHLAGATNSAYGAAFAIGPAGGPAHAVTAAKGRARAITLITGDTVRLGKGSGHAIERGPGRENITFAIDQVGDRLRVVPSDAAPLLASGLLDSRLFDVSDLLDFDYDRHRHLPLIISYDGSTAKSRVHDRAAAAGARVVRELPTIDALAVHAEGKDRTRFWAELTARGLKAAGVKRVWLDGRMRPTLETSVPQIGAPAAWERGLTGAGVKVGVVDTGVDATHPDLVGRIAGQRNFTSDPDEDDVVGHGTHVASTIVGGGEASGGRNRGVAHGATVLSAKVCMAWSCEESAMIAGMQWVAEQGAKVVNLSLGGADGPGVDPVEQALEDLTARHGTLFVVSAGNNATERSVGSPGSADSALTVGAVDRNEQRAAFSSQGPRVGDHALKPDITAPGVGIVAARSTHAQEGQGPYHAMSGTSMAAPHVAGAAAIVAAQHPEWTPAQLKAALMASARPGPIGVFGQGAGRVDVARATTQFITANPPGMGFGQQRWPHTDDEPITRTLTYTNAGSAPVTLDLSVRALDSAGRPLDAALFTVTPRSVTVAAGGSAEVSVTADTRGDLPDAPLGGYLTATGGGITVSTPLGVDREVESYDLTLNQNDRDGRPATSVTTVLRPLEGAYDDVIVLRGSQAGTTLRLPKGTWAVGTTFLGAARTLLVHPGLALTGPRTLDLDARLGLPLSITPPDPKVKQVDAQLGYRGQLADGSPFSSVISRPSFETLYGAQLGGDQTYPHAMSKVSGTWALPSPEGGTDNSPYLYHLGYFTAGRMVTGFQRAVTRQELATVKVDYAQQLAGTAGSTAAGPQPRDFLFPHWYAGKGIALPSVQTEYVNTDDGIRWQRWFHETDVQGEDEVQAIFGRAATYQRGRTHAEHWNRGVFAPAGASEATRDALTRTGDRISVNFNYYHGDGQGQPGYSQAPRQRSALYRDGRLVAEGEAVHSQPFPVPPEAATYRVETEAERDEPFTSTRIFAAWTFRSEHAPGTVQLPSAVISFAPALDNRNVARGGVSFTMPVTVWQTPGTGAGGRLKDLNVEVSTDDGATWSVPKLVRTPAGGVVFLRNPATGHVSLRAKATDVSGNTVEQTIIRAYRTG</sequence>
<proteinExistence type="inferred from homology"/>
<dbReference type="InterPro" id="IPR013783">
    <property type="entry name" value="Ig-like_fold"/>
</dbReference>
<dbReference type="Pfam" id="PF00082">
    <property type="entry name" value="Peptidase_S8"/>
    <property type="match status" value="1"/>
</dbReference>